<dbReference type="Proteomes" id="UP000265419">
    <property type="component" value="Unassembled WGS sequence"/>
</dbReference>
<accession>A0A399JA82</accession>
<dbReference type="InterPro" id="IPR012545">
    <property type="entry name" value="DUF1697"/>
</dbReference>
<dbReference type="AlphaFoldDB" id="A0A399JA82"/>
<dbReference type="PANTHER" id="PTHR36439:SF1">
    <property type="entry name" value="DUF1697 DOMAIN-CONTAINING PROTEIN"/>
    <property type="match status" value="1"/>
</dbReference>
<proteinExistence type="predicted"/>
<evidence type="ECO:0000313" key="1">
    <source>
        <dbReference type="EMBL" id="RII42485.1"/>
    </source>
</evidence>
<gene>
    <name evidence="1" type="ORF">DWB68_06965</name>
</gene>
<dbReference type="Pfam" id="PF08002">
    <property type="entry name" value="DUF1697"/>
    <property type="match status" value="1"/>
</dbReference>
<name>A0A399JA82_9MICC</name>
<keyword evidence="2" id="KW-1185">Reference proteome</keyword>
<comment type="caution">
    <text evidence="1">The sequence shown here is derived from an EMBL/GenBank/DDBJ whole genome shotgun (WGS) entry which is preliminary data.</text>
</comment>
<dbReference type="RefSeq" id="WP_119424427.1">
    <property type="nucleotide sequence ID" value="NZ_QQXK01000011.1"/>
</dbReference>
<dbReference type="Gene3D" id="3.30.70.1280">
    <property type="entry name" value="SP0830-like domains"/>
    <property type="match status" value="1"/>
</dbReference>
<dbReference type="SUPFAM" id="SSF160379">
    <property type="entry name" value="SP0830-like"/>
    <property type="match status" value="2"/>
</dbReference>
<dbReference type="PANTHER" id="PTHR36439">
    <property type="entry name" value="BLL4334 PROTEIN"/>
    <property type="match status" value="1"/>
</dbReference>
<organism evidence="1 2">
    <name type="scientific">Galactobacter valiniphilus</name>
    <dbReference type="NCBI Taxonomy" id="2676122"/>
    <lineage>
        <taxon>Bacteria</taxon>
        <taxon>Bacillati</taxon>
        <taxon>Actinomycetota</taxon>
        <taxon>Actinomycetes</taxon>
        <taxon>Micrococcales</taxon>
        <taxon>Micrococcaceae</taxon>
        <taxon>Galactobacter</taxon>
    </lineage>
</organism>
<dbReference type="PIRSF" id="PIRSF008502">
    <property type="entry name" value="UCP008502"/>
    <property type="match status" value="1"/>
</dbReference>
<reference evidence="1 2" key="1">
    <citation type="submission" date="2018-07" db="EMBL/GenBank/DDBJ databases">
        <title>Arthrobacter sp. nov., isolated from raw cow's milk with high bacterial count.</title>
        <authorList>
            <person name="Hahne J."/>
            <person name="Isele D."/>
            <person name="Lipski A."/>
        </authorList>
    </citation>
    <scope>NUCLEOTIDE SEQUENCE [LARGE SCALE GENOMIC DNA]</scope>
    <source>
        <strain evidence="1 2">JZ R-35</strain>
    </source>
</reference>
<evidence type="ECO:0000313" key="2">
    <source>
        <dbReference type="Proteomes" id="UP000265419"/>
    </source>
</evidence>
<sequence>MTEWVALLRGINVGGVNIKSAELAGLFRESGFDAVKTVLATGNVLFSSPEEAGDTVAAEGLRTRLEELLSERFGYEARVVLEPRARIAGVAAAYPYAESAAHHAYVVFGSDPGALAALLDDAAGRGLSVDAPAADREGVRASDALDRGSAGPVPVAEGAERVSAGEGVLYWACPRGSSTDTPFSKLTAAARHKPSLTTRNLNTVRKLL</sequence>
<protein>
    <submittedName>
        <fullName evidence="1">DUF1697 domain-containing protein</fullName>
    </submittedName>
</protein>
<dbReference type="EMBL" id="QQXK01000011">
    <property type="protein sequence ID" value="RII42485.1"/>
    <property type="molecule type" value="Genomic_DNA"/>
</dbReference>